<protein>
    <submittedName>
        <fullName evidence="2">Uncharacterized protein</fullName>
    </submittedName>
</protein>
<dbReference type="PANTHER" id="PTHR42354">
    <property type="entry name" value="C2H2-TYPE DOMAIN-CONTAINING PROTEIN"/>
    <property type="match status" value="1"/>
</dbReference>
<accession>A0A6A5WIG6</accession>
<evidence type="ECO:0000256" key="1">
    <source>
        <dbReference type="SAM" id="MobiDB-lite"/>
    </source>
</evidence>
<sequence>MKDVVQNVLVTATLVHTLMECFGSASEIYRKLKKKKRKLEQELGEDFGLKKPLQKRSTSRFRAEYEYEGTDDLRHRRRSKSRRRDDDGDDSDAESIYSSGPHVRAEYDRGYHYLGEKFAVGDLLAQNQLQSQIILMQQAIISAYQNCNKKHGYHSVDLERHLAELLKTARRTRAASIEALDKQYWRLHDGRELRETKEVVVRPRSHSRGRSVYLGSTTSEGPTKTHDLVVRTRSKSRGRESIHGSVSSRRADPLFCIYARDLQDYADQRLCDSYQPDGDGSCPYCRCHIYFKPTKAWQVVKEDGRGERSFLVENRFIVKCHREGGGFACALCRRFGDVDTACEDVGSLVDHVWREHEIGELIKEEDILEID</sequence>
<dbReference type="PANTHER" id="PTHR42354:SF1">
    <property type="entry name" value="C2H2-TYPE DOMAIN-CONTAINING PROTEIN"/>
    <property type="match status" value="1"/>
</dbReference>
<evidence type="ECO:0000313" key="2">
    <source>
        <dbReference type="EMBL" id="KAF2000724.1"/>
    </source>
</evidence>
<dbReference type="AlphaFoldDB" id="A0A6A5WIG6"/>
<feature type="region of interest" description="Disordered" evidence="1">
    <location>
        <begin position="72"/>
        <end position="99"/>
    </location>
</feature>
<reference evidence="2" key="1">
    <citation type="journal article" date="2020" name="Stud. Mycol.">
        <title>101 Dothideomycetes genomes: a test case for predicting lifestyles and emergence of pathogens.</title>
        <authorList>
            <person name="Haridas S."/>
            <person name="Albert R."/>
            <person name="Binder M."/>
            <person name="Bloem J."/>
            <person name="Labutti K."/>
            <person name="Salamov A."/>
            <person name="Andreopoulos B."/>
            <person name="Baker S."/>
            <person name="Barry K."/>
            <person name="Bills G."/>
            <person name="Bluhm B."/>
            <person name="Cannon C."/>
            <person name="Castanera R."/>
            <person name="Culley D."/>
            <person name="Daum C."/>
            <person name="Ezra D."/>
            <person name="Gonzalez J."/>
            <person name="Henrissat B."/>
            <person name="Kuo A."/>
            <person name="Liang C."/>
            <person name="Lipzen A."/>
            <person name="Lutzoni F."/>
            <person name="Magnuson J."/>
            <person name="Mondo S."/>
            <person name="Nolan M."/>
            <person name="Ohm R."/>
            <person name="Pangilinan J."/>
            <person name="Park H.-J."/>
            <person name="Ramirez L."/>
            <person name="Alfaro M."/>
            <person name="Sun H."/>
            <person name="Tritt A."/>
            <person name="Yoshinaga Y."/>
            <person name="Zwiers L.-H."/>
            <person name="Turgeon B."/>
            <person name="Goodwin S."/>
            <person name="Spatafora J."/>
            <person name="Crous P."/>
            <person name="Grigoriev I."/>
        </authorList>
    </citation>
    <scope>NUCLEOTIDE SEQUENCE</scope>
    <source>
        <strain evidence="2">CBS 123094</strain>
    </source>
</reference>
<evidence type="ECO:0000313" key="3">
    <source>
        <dbReference type="Proteomes" id="UP000799779"/>
    </source>
</evidence>
<name>A0A6A5WIG6_9PLEO</name>
<dbReference type="EMBL" id="ML977587">
    <property type="protein sequence ID" value="KAF2000724.1"/>
    <property type="molecule type" value="Genomic_DNA"/>
</dbReference>
<proteinExistence type="predicted"/>
<dbReference type="OrthoDB" id="5309037at2759"/>
<keyword evidence="3" id="KW-1185">Reference proteome</keyword>
<gene>
    <name evidence="2" type="ORF">P154DRAFT_193549</name>
</gene>
<dbReference type="Proteomes" id="UP000799779">
    <property type="component" value="Unassembled WGS sequence"/>
</dbReference>
<organism evidence="2 3">
    <name type="scientific">Amniculicola lignicola CBS 123094</name>
    <dbReference type="NCBI Taxonomy" id="1392246"/>
    <lineage>
        <taxon>Eukaryota</taxon>
        <taxon>Fungi</taxon>
        <taxon>Dikarya</taxon>
        <taxon>Ascomycota</taxon>
        <taxon>Pezizomycotina</taxon>
        <taxon>Dothideomycetes</taxon>
        <taxon>Pleosporomycetidae</taxon>
        <taxon>Pleosporales</taxon>
        <taxon>Amniculicolaceae</taxon>
        <taxon>Amniculicola</taxon>
    </lineage>
</organism>